<keyword evidence="1" id="KW-0472">Membrane</keyword>
<reference evidence="3 5" key="2">
    <citation type="submission" date="2018-08" db="EMBL/GenBank/DDBJ databases">
        <title>Complete genome of the Arcobacter ellisii type strain LMG 26155.</title>
        <authorList>
            <person name="Miller W.G."/>
            <person name="Yee E."/>
            <person name="Bono J.L."/>
        </authorList>
    </citation>
    <scope>NUCLEOTIDE SEQUENCE [LARGE SCALE GENOMIC DNA]</scope>
    <source>
        <strain evidence="3 5">LMG 26155</strain>
    </source>
</reference>
<feature type="domain" description="Urease accessory protein UreH-like transmembrane" evidence="2">
    <location>
        <begin position="9"/>
        <end position="215"/>
    </location>
</feature>
<evidence type="ECO:0000313" key="6">
    <source>
        <dbReference type="Proteomes" id="UP000290588"/>
    </source>
</evidence>
<feature type="transmembrane region" description="Helical" evidence="1">
    <location>
        <begin position="51"/>
        <end position="77"/>
    </location>
</feature>
<dbReference type="KEGG" id="aell:AELL_1373"/>
<feature type="transmembrane region" description="Helical" evidence="1">
    <location>
        <begin position="134"/>
        <end position="158"/>
    </location>
</feature>
<feature type="transmembrane region" description="Helical" evidence="1">
    <location>
        <begin position="200"/>
        <end position="221"/>
    </location>
</feature>
<evidence type="ECO:0000313" key="4">
    <source>
        <dbReference type="EMBL" id="RXI30358.1"/>
    </source>
</evidence>
<dbReference type="Pfam" id="PF13386">
    <property type="entry name" value="DsbD_2"/>
    <property type="match status" value="1"/>
</dbReference>
<reference evidence="4 6" key="1">
    <citation type="submission" date="2017-09" db="EMBL/GenBank/DDBJ databases">
        <title>Genomics of the genus Arcobacter.</title>
        <authorList>
            <person name="Perez-Cataluna A."/>
            <person name="Figueras M.J."/>
            <person name="Salas-Masso N."/>
        </authorList>
    </citation>
    <scope>NUCLEOTIDE SEQUENCE [LARGE SCALE GENOMIC DNA]</scope>
    <source>
        <strain evidence="4 6">CECT 7837</strain>
    </source>
</reference>
<dbReference type="InterPro" id="IPR039447">
    <property type="entry name" value="UreH-like_TM_dom"/>
</dbReference>
<dbReference type="OrthoDB" id="9798690at2"/>
<evidence type="ECO:0000259" key="2">
    <source>
        <dbReference type="Pfam" id="PF13386"/>
    </source>
</evidence>
<dbReference type="PANTHER" id="PTHR42208">
    <property type="entry name" value="HEAVY METAL TRANSPORTER-RELATED"/>
    <property type="match status" value="1"/>
</dbReference>
<feature type="transmembrane region" description="Helical" evidence="1">
    <location>
        <begin position="83"/>
        <end position="101"/>
    </location>
</feature>
<accession>A0A347U858</accession>
<feature type="transmembrane region" description="Helical" evidence="1">
    <location>
        <begin position="164"/>
        <end position="188"/>
    </location>
</feature>
<proteinExistence type="predicted"/>
<evidence type="ECO:0000313" key="3">
    <source>
        <dbReference type="EMBL" id="AXX95036.1"/>
    </source>
</evidence>
<keyword evidence="1" id="KW-1133">Transmembrane helix</keyword>
<dbReference type="Proteomes" id="UP000262582">
    <property type="component" value="Chromosome"/>
</dbReference>
<name>A0A347U858_9BACT</name>
<protein>
    <submittedName>
        <fullName evidence="4">Beta-carotene 15,15'-monooxygenase</fullName>
    </submittedName>
    <submittedName>
        <fullName evidence="3">Sulfite exporter TauE/SafE family protein (DsbD_2 domain)</fullName>
    </submittedName>
</protein>
<evidence type="ECO:0000313" key="5">
    <source>
        <dbReference type="Proteomes" id="UP000262582"/>
    </source>
</evidence>
<dbReference type="Proteomes" id="UP000290588">
    <property type="component" value="Unassembled WGS sequence"/>
</dbReference>
<keyword evidence="5" id="KW-1185">Reference proteome</keyword>
<sequence>METISILTIISIAFLGSFGHCVGMCGGIVIAYSSTKIRSEWSKQTQTIAHLLYSFGRITTYMILGALFGLVGGVVTFDNLTSGIFLLITGFMMVLVGLSLLGKIKFLTMLEHSCSKSSFYQKTFKSLLGSDSLFSFYLLGMLNGLLPCGFVYVFAITAASTGSAFWGAIVMLIFGLSTIPALFSLGFFVGLFKQSNLRDLFIKLASILVIAFGIYIAYIGYEYLTDPTKTILNCHI</sequence>
<dbReference type="PANTHER" id="PTHR42208:SF1">
    <property type="entry name" value="HEAVY METAL TRANSPORTER"/>
    <property type="match status" value="1"/>
</dbReference>
<evidence type="ECO:0000256" key="1">
    <source>
        <dbReference type="SAM" id="Phobius"/>
    </source>
</evidence>
<organism evidence="4 6">
    <name type="scientific">Arcobacter ellisii</name>
    <dbReference type="NCBI Taxonomy" id="913109"/>
    <lineage>
        <taxon>Bacteria</taxon>
        <taxon>Pseudomonadati</taxon>
        <taxon>Campylobacterota</taxon>
        <taxon>Epsilonproteobacteria</taxon>
        <taxon>Campylobacterales</taxon>
        <taxon>Arcobacteraceae</taxon>
        <taxon>Arcobacter</taxon>
    </lineage>
</organism>
<keyword evidence="1" id="KW-0812">Transmembrane</keyword>
<gene>
    <name evidence="3" type="ORF">AELL_1373</name>
    <name evidence="4" type="ORF">CP962_08400</name>
</gene>
<feature type="transmembrane region" description="Helical" evidence="1">
    <location>
        <begin position="6"/>
        <end position="30"/>
    </location>
</feature>
<dbReference type="RefSeq" id="WP_118917229.1">
    <property type="nucleotide sequence ID" value="NZ_CP032097.1"/>
</dbReference>
<dbReference type="EMBL" id="NXIG01000007">
    <property type="protein sequence ID" value="RXI30358.1"/>
    <property type="molecule type" value="Genomic_DNA"/>
</dbReference>
<dbReference type="AlphaFoldDB" id="A0A347U858"/>
<dbReference type="EMBL" id="CP032097">
    <property type="protein sequence ID" value="AXX95036.1"/>
    <property type="molecule type" value="Genomic_DNA"/>
</dbReference>